<name>A0ABY2UBF1_9PSED</name>
<comment type="caution">
    <text evidence="1">The sequence shown here is derived from an EMBL/GenBank/DDBJ whole genome shotgun (WGS) entry which is preliminary data.</text>
</comment>
<evidence type="ECO:0000313" key="2">
    <source>
        <dbReference type="Proteomes" id="UP000304941"/>
    </source>
</evidence>
<proteinExistence type="predicted"/>
<keyword evidence="2" id="KW-1185">Reference proteome</keyword>
<accession>A0ABY2UBF1</accession>
<dbReference type="EMBL" id="VBVZ01000011">
    <property type="protein sequence ID" value="TLG93935.1"/>
    <property type="molecule type" value="Genomic_DNA"/>
</dbReference>
<organism evidence="1 2">
    <name type="scientific">Pseudomonas edaphica</name>
    <dbReference type="NCBI Taxonomy" id="2006980"/>
    <lineage>
        <taxon>Bacteria</taxon>
        <taxon>Pseudomonadati</taxon>
        <taxon>Pseudomonadota</taxon>
        <taxon>Gammaproteobacteria</taxon>
        <taxon>Pseudomonadales</taxon>
        <taxon>Pseudomonadaceae</taxon>
        <taxon>Pseudomonas</taxon>
    </lineage>
</organism>
<dbReference type="RefSeq" id="WP_138449198.1">
    <property type="nucleotide sequence ID" value="NZ_VBVZ01000011.1"/>
</dbReference>
<evidence type="ECO:0000313" key="1">
    <source>
        <dbReference type="EMBL" id="TLG93935.1"/>
    </source>
</evidence>
<sequence length="1225" mass="132936">MATYEEDLLPPFLNSFTVDLTDTNKAKYPEKSKIGAGRRALYPYGLFLVPYWPGLVASDYLGLRVGNLGEAIASTKFTVEDIEKIDKDGLPHHIFEVPANKLAEGDAVPYFCRVVRSSGNESRSPIQTMLIKLTIPGGYDRRPWEPWHSGFIMWIEDFAPGSIINAEVAAGGLTCLIQPYLNIRSNDIITVSVDGRPVTHIVSPAEAKSTQPIRIPIEEADLLKMSKKGTVGFAFTVEDVVQNKPEGKYTYSMPLEYISELDTSLVDAPIFLVAGEVALQLDLDEHSQSALSVEVSLVIKNVVLKSPNEVHVALETRDKLGNVETVFLPIIKATGRRTIEVPIPNSIVTKLAGGQFRVSCKYKTPAGVELGTSGSILIRAVGTPTIMPPVKLLPPCRGRVIPRDTTASVEMPYYSPHDEQNVEIIYASDASTGGSQLVPFIEIAGPQGDIRQLAKAKLQVFDKKGPFNLYYQTDDGKSRPGSIRRSEPLSVEIGDVIAELQKMHVPDALDGNVDLANVSGTYIEAFITYTGTVEKQKVNYTFVGETSSSQNFITGTISISAALAGVNLTQLGIRIPLDFLKANNNSSFKVYYNVETPGSPSTFLYSEQHEISVGPPVVLQPLQILEADKVNGTLKPSKVTQGATLRIGHSPVIGGVVSWQWFGKYDVSQIEGKASVDPKTGFVDVDIPYDVIAKGLRPDSNNITVTAVLNKGKRSYPFETLNILLLPLKVLPTPYIDGFEHSTVLPIDQVAEGACINVPVWDFMLVDEVKWCTCKGTLEDGEAYIKEVVIAEKVTENELQKGVSMLVPEGLDTLKEGSPFTISFLASFPKIPSLQTATPFPVANYIIQKLPMELPYPTLNGVSSTAQEITVDPLSLEKSTSVTVKIPNGTVKDSVTLDWIFQDGTKYSKTLPGTAGGTLVFDLTPAQVVHNSVNSVIQLQCFLVRGGKTTPSKVQTVLVTTIAPANLPKATINNQAAGTTIDLNTFAGNTRTDMVTFPLCKAGQTLWIDLIGGGRSVEIVPAHTITVDEVKNGFVNMPVLRGTLTALPSGTTFQLEVRVAFNGGVDKARALVFPLAQYVKSDSFAALTTSFMYGVGPWALGNNADRASIEASGLNIRTHADRSNYAGVVVTTNSNFYIGHRYRVSFYIFNYSPSGGINVDPSLAIFVGGVQMSGTIVPPKNTWYMFTADFGVSTNGTKAVVLHNYQNSGWGNDFFVHSAYISRLT</sequence>
<evidence type="ECO:0008006" key="3">
    <source>
        <dbReference type="Google" id="ProtNLM"/>
    </source>
</evidence>
<reference evidence="1 2" key="1">
    <citation type="submission" date="2019-05" db="EMBL/GenBank/DDBJ databases">
        <title>Pseudomonas edaphica sp. nov., isolated from rhizospheric soil of Cistus ladanifer L. in Spain.</title>
        <authorList>
            <person name="Peix A."/>
        </authorList>
    </citation>
    <scope>NUCLEOTIDE SEQUENCE [LARGE SCALE GENOMIC DNA]</scope>
    <source>
        <strain evidence="1 2">RD25</strain>
    </source>
</reference>
<gene>
    <name evidence="1" type="ORF">FEM54_01540</name>
</gene>
<protein>
    <recommendedName>
        <fullName evidence="3">YncE family protein</fullName>
    </recommendedName>
</protein>
<dbReference type="Proteomes" id="UP000304941">
    <property type="component" value="Unassembled WGS sequence"/>
</dbReference>